<dbReference type="InterPro" id="IPR036179">
    <property type="entry name" value="Ig-like_dom_sf"/>
</dbReference>
<evidence type="ECO:0000313" key="19">
    <source>
        <dbReference type="Proteomes" id="UP000186922"/>
    </source>
</evidence>
<feature type="domain" description="PLAC" evidence="15">
    <location>
        <begin position="1893"/>
        <end position="1932"/>
    </location>
</feature>
<dbReference type="GO" id="GO:0005604">
    <property type="term" value="C:basement membrane"/>
    <property type="evidence" value="ECO:0007669"/>
    <property type="project" value="UniProtKB-SubCell"/>
</dbReference>
<dbReference type="Pfam" id="PF05986">
    <property type="entry name" value="ADAMTS_spacer1"/>
    <property type="match status" value="1"/>
</dbReference>
<feature type="domain" description="Ig-like" evidence="14">
    <location>
        <begin position="1615"/>
        <end position="1704"/>
    </location>
</feature>
<dbReference type="SMART" id="SM00209">
    <property type="entry name" value="TSP1"/>
    <property type="match status" value="7"/>
</dbReference>
<protein>
    <recommendedName>
        <fullName evidence="20">Papilin</fullName>
    </recommendedName>
</protein>
<dbReference type="FunFam" id="2.60.40.10:FF:000032">
    <property type="entry name" value="palladin isoform X1"/>
    <property type="match status" value="2"/>
</dbReference>
<dbReference type="InterPro" id="IPR004094">
    <property type="entry name" value="Antistasin-like"/>
</dbReference>
<feature type="domain" description="BPTI/Kunitz inhibitor" evidence="13">
    <location>
        <begin position="1280"/>
        <end position="1330"/>
    </location>
</feature>
<evidence type="ECO:0000256" key="1">
    <source>
        <dbReference type="ARBA" id="ARBA00004302"/>
    </source>
</evidence>
<gene>
    <name evidence="18" type="primary">RvY_11503</name>
    <name evidence="18" type="synonym">RvY_11503.1</name>
    <name evidence="18" type="ORF">RvY_11503-1</name>
</gene>
<dbReference type="Pfam" id="PF07679">
    <property type="entry name" value="I-set"/>
    <property type="match status" value="2"/>
</dbReference>
<keyword evidence="9 11" id="KW-1015">Disulfide bond</keyword>
<evidence type="ECO:0000259" key="15">
    <source>
        <dbReference type="PROSITE" id="PS50900"/>
    </source>
</evidence>
<keyword evidence="3" id="KW-0964">Secreted</keyword>
<dbReference type="PANTHER" id="PTHR13723:SF281">
    <property type="entry name" value="PAPILIN"/>
    <property type="match status" value="1"/>
</dbReference>
<proteinExistence type="predicted"/>
<reference evidence="18 19" key="1">
    <citation type="journal article" date="2016" name="Nat. Commun.">
        <title>Extremotolerant tardigrade genome and improved radiotolerance of human cultured cells by tardigrade-unique protein.</title>
        <authorList>
            <person name="Hashimoto T."/>
            <person name="Horikawa D.D."/>
            <person name="Saito Y."/>
            <person name="Kuwahara H."/>
            <person name="Kozuka-Hata H."/>
            <person name="Shin-I T."/>
            <person name="Minakuchi Y."/>
            <person name="Ohishi K."/>
            <person name="Motoyama A."/>
            <person name="Aizu T."/>
            <person name="Enomoto A."/>
            <person name="Kondo K."/>
            <person name="Tanaka S."/>
            <person name="Hara Y."/>
            <person name="Koshikawa S."/>
            <person name="Sagara H."/>
            <person name="Miura T."/>
            <person name="Yokobori S."/>
            <person name="Miyagawa K."/>
            <person name="Suzuki Y."/>
            <person name="Kubo T."/>
            <person name="Oyama M."/>
            <person name="Kohara Y."/>
            <person name="Fujiyama A."/>
            <person name="Arakawa K."/>
            <person name="Katayama T."/>
            <person name="Toyoda A."/>
            <person name="Kunieda T."/>
        </authorList>
    </citation>
    <scope>NUCLEOTIDE SEQUENCE [LARGE SCALE GENOMIC DNA]</scope>
    <source>
        <strain evidence="18 19">YOKOZUNA-1</strain>
    </source>
</reference>
<dbReference type="EMBL" id="BDGG01000006">
    <property type="protein sequence ID" value="GAV00690.1"/>
    <property type="molecule type" value="Genomic_DNA"/>
</dbReference>
<keyword evidence="7" id="KW-0084">Basement membrane</keyword>
<feature type="domain" description="BPTI/Kunitz inhibitor" evidence="13">
    <location>
        <begin position="1337"/>
        <end position="1387"/>
    </location>
</feature>
<sequence>MDDWSCIFCRRHILSSLLFCGFFGYSSASLLQNVRIRKAEPADIPFYLDPVGIDSGLWSEWGSRSQCSKLCGGGVSHEQRTCLSGSMGCTGPRRRYFACNTLDCPEGSTDFREEQCSKFDDKPYQGQLYKWMPHKNGGNKCELLCRPVNGSFYVSFAPQVIDGTACNEEGTSVCIRRKCVSVGCDKRLGSHLQEDKCRVCGGDGNTCKFVEGLYDETSVPQSTYAEFLVLPAGSTNIQIRERRPSDNYLAVRTGAGEYITNGDFRTDNGKRTAVIAGTTFHYQRESRMYLSAQLLTAKGPTSEPIFIALLHQEKNNGILYEFYAPKMAKDSGTLTFTWLARSYGPCSKSCGEGSQTREVVCVRTSDYEAVEEHLCDIAAKPLSTRHCTVEAVCPASWKVGEWEVCSANCSTGTQHRSIVCVQQMDDGLANVVEDSLCEKAGPRPSIVQLCNQFNCPQWTITPWSSCSATCGLGFQRRSVYCMSQDPTAVKGLPDSACNAKKPSKSKQCMLAPCEGLEWAVSDWSGCNSCGQTRKTRRAVCTSQYGEVYPVAMCDAGKKPALSATCDNTPPCDAQWFATEWSKCSTSCGDGEKTREVFCGTMGGTNTSHIVRVSSDLCDVEKKMTESMACTEHLACDARWFTGPFTACSSPCGGGIRRRQVQCLRDETVVPSSDCDEDRKPHDSEDCSKEPCDMEGFVPMNGFHGSIHPTAAGLSCKDSEFGCCPDKETIALGPYAAGCNLMDGPPIPRRSKKARRALDDAMAVVETPLVDLDNATLDNSTLDGNDTINGNDTMNGNDTLGENDISGTNDTLATTMASLRNGTLDDGNATMSGNDTMVSNGTLVEVDEDEDDASNNATMPLFKTQPLASDNDTLPELTGDHEMDLTNETWDGFGGFNGTDSGNGTLDEDLEGSSAECQASEFGCCPDGRTSASGPDNEGCPKKTPKLRTSPMVPIKKEEGACKDTDHGCCADGETAALGPQREGCPETDCALSEHGCCPDGVTFANGPSYEECPHLKPMKQTCELAHDQGSCRNFTVKYYYDTEYGDCNRFWYGGCEGNDNRFEQEHECQYNCVSPRATEVCALPKVRGPCDQNLRMWYYDKYVRECLPFHYGGCLGNDNRFENREDCNQRCVETQISDICQQPVRQGRGPGQIPRWHFDQASGRCQQFLYSGAGGNGNRFASDDQCLKKCGSEAPRTDICTMDKAEGNCKDYYPRWYFDRDSRTCQQFIYTGCNGNENRFDTQEDCENGCRRWVYQPPPPEVRPPEYPHTPEQDPRHAHCFLSSERGTCESNLPRWFYDSSDGVCKRFLFSGCGGNSNNFETQVDCINDCSRAQDVCTLPKVIGPCRGAFNVYYYDIYERKCQQFTYGGCQGNGNRFQSSEECERNCSRLYEPPTPPSYEVVPHTVEPQVVRPSAISPDQNPYLAICSMGVDVGACDERIPRYYYDISQGKCLSFTYTGCGGNQNHFHTTEQCEGFCAQFGVGCPVRSCDNQCPYGYENDGSSCPTCRCREPCRDVQCPAYAICQVTTLPNGEHVGTCASRLERPGTCPSLEDIPPGSCTRQCGTDNDCRGSQKCCSNGCGSECMTPSELVEQPLTSAVQPPPPPFREPPVGNGPYAAYITPGPRDLRGEPGQTLTLPCQAHGEPEPQVFWQHNNDTIRHDDVHYVQRHHDLIIQGLNAHDAGHYVCTANNGIGPSAESHIHLNIESVVKIDGDDMVVNVRLGDRAILKCKAHGAPEPRISWSKGAENLNQESGKYRQVGDGSLIIEGVQYDDQSVYVCSADNGIHSPAVKNVVLRVHEDIKAQIVAQSQNYQSGSTVRLDCRASGYPQPRVRWYVNAQEVVSDGDRSQVFSNGTLIIKKLRAADAGVYQCQAGNEHTTASDSLRIFVTGASMSQDCTDNEYYANCKLVVVAELCSNQYYSKFCCKSCTEAGQMRKAREADLPRKQRRRRESLALSML</sequence>
<organism evidence="18 19">
    <name type="scientific">Ramazzottius varieornatus</name>
    <name type="common">Water bear</name>
    <name type="synonym">Tardigrade</name>
    <dbReference type="NCBI Taxonomy" id="947166"/>
    <lineage>
        <taxon>Eukaryota</taxon>
        <taxon>Metazoa</taxon>
        <taxon>Ecdysozoa</taxon>
        <taxon>Tardigrada</taxon>
        <taxon>Eutardigrada</taxon>
        <taxon>Parachela</taxon>
        <taxon>Hypsibioidea</taxon>
        <taxon>Ramazzottiidae</taxon>
        <taxon>Ramazzottius</taxon>
    </lineage>
</organism>
<dbReference type="PROSITE" id="PS51252">
    <property type="entry name" value="ANTISTASIN"/>
    <property type="match status" value="1"/>
</dbReference>
<dbReference type="InterPro" id="IPR007110">
    <property type="entry name" value="Ig-like_dom"/>
</dbReference>
<keyword evidence="6" id="KW-0677">Repeat</keyword>
<dbReference type="Proteomes" id="UP000186922">
    <property type="component" value="Unassembled WGS sequence"/>
</dbReference>
<dbReference type="PRINTS" id="PR01857">
    <property type="entry name" value="ADAMTSFAMILY"/>
</dbReference>
<evidence type="ECO:0000259" key="16">
    <source>
        <dbReference type="PROSITE" id="PS51252"/>
    </source>
</evidence>
<feature type="domain" description="BPTI/Kunitz inhibitor" evidence="13">
    <location>
        <begin position="1022"/>
        <end position="1072"/>
    </location>
</feature>
<evidence type="ECO:0008006" key="20">
    <source>
        <dbReference type="Google" id="ProtNLM"/>
    </source>
</evidence>
<dbReference type="Gene3D" id="4.10.75.10">
    <property type="entry name" value="Elafin-like"/>
    <property type="match status" value="1"/>
</dbReference>
<comment type="caution">
    <text evidence="18">The sequence shown here is derived from an EMBL/GenBank/DDBJ whole genome shotgun (WGS) entry which is preliminary data.</text>
</comment>
<feature type="disulfide bond" evidence="11">
    <location>
        <begin position="67"/>
        <end position="99"/>
    </location>
</feature>
<dbReference type="InterPro" id="IPR013273">
    <property type="entry name" value="ADAMTS/ADAMTS-like"/>
</dbReference>
<evidence type="ECO:0000256" key="6">
    <source>
        <dbReference type="ARBA" id="ARBA00022737"/>
    </source>
</evidence>
<dbReference type="Gene3D" id="2.60.120.830">
    <property type="match status" value="1"/>
</dbReference>
<dbReference type="PROSITE" id="PS51390">
    <property type="entry name" value="WAP"/>
    <property type="match status" value="1"/>
</dbReference>
<dbReference type="GO" id="GO:0030198">
    <property type="term" value="P:extracellular matrix organization"/>
    <property type="evidence" value="ECO:0007669"/>
    <property type="project" value="InterPro"/>
</dbReference>
<dbReference type="GO" id="GO:0005576">
    <property type="term" value="C:extracellular region"/>
    <property type="evidence" value="ECO:0007669"/>
    <property type="project" value="InterPro"/>
</dbReference>
<dbReference type="PROSITE" id="PS50835">
    <property type="entry name" value="IG_LIKE"/>
    <property type="match status" value="3"/>
</dbReference>
<keyword evidence="4" id="KW-0646">Protease inhibitor</keyword>
<dbReference type="CDD" id="cd00109">
    <property type="entry name" value="Kunitz-type"/>
    <property type="match status" value="5"/>
</dbReference>
<dbReference type="InterPro" id="IPR002223">
    <property type="entry name" value="Kunitz_BPTI"/>
</dbReference>
<dbReference type="SUPFAM" id="SSF48726">
    <property type="entry name" value="Immunoglobulin"/>
    <property type="match status" value="3"/>
</dbReference>
<dbReference type="InterPro" id="IPR045371">
    <property type="entry name" value="ADAMTS_CR_3"/>
</dbReference>
<dbReference type="InterPro" id="IPR010909">
    <property type="entry name" value="PLAC"/>
</dbReference>
<dbReference type="Pfam" id="PF13927">
    <property type="entry name" value="Ig_3"/>
    <property type="match status" value="1"/>
</dbReference>
<dbReference type="SMART" id="SM00409">
    <property type="entry name" value="IG"/>
    <property type="match status" value="3"/>
</dbReference>
<evidence type="ECO:0000259" key="17">
    <source>
        <dbReference type="PROSITE" id="PS51390"/>
    </source>
</evidence>
<dbReference type="SMART" id="SM00131">
    <property type="entry name" value="KU"/>
    <property type="match status" value="7"/>
</dbReference>
<dbReference type="InterPro" id="IPR013098">
    <property type="entry name" value="Ig_I-set"/>
</dbReference>
<dbReference type="SUPFAM" id="SSF82895">
    <property type="entry name" value="TSP-1 type 1 repeat"/>
    <property type="match status" value="6"/>
</dbReference>
<evidence type="ECO:0000256" key="3">
    <source>
        <dbReference type="ARBA" id="ARBA00022525"/>
    </source>
</evidence>
<evidence type="ECO:0000256" key="12">
    <source>
        <dbReference type="SAM" id="MobiDB-lite"/>
    </source>
</evidence>
<evidence type="ECO:0000256" key="8">
    <source>
        <dbReference type="ARBA" id="ARBA00022900"/>
    </source>
</evidence>
<keyword evidence="8" id="KW-0722">Serine protease inhibitor</keyword>
<name>A0A1D1VGD8_RAMVA</name>
<evidence type="ECO:0000259" key="14">
    <source>
        <dbReference type="PROSITE" id="PS50835"/>
    </source>
</evidence>
<evidence type="ECO:0000259" key="13">
    <source>
        <dbReference type="PROSITE" id="PS50279"/>
    </source>
</evidence>
<dbReference type="PROSITE" id="PS50092">
    <property type="entry name" value="TSP1"/>
    <property type="match status" value="6"/>
</dbReference>
<keyword evidence="10" id="KW-0393">Immunoglobulin domain</keyword>
<evidence type="ECO:0000256" key="5">
    <source>
        <dbReference type="ARBA" id="ARBA00022729"/>
    </source>
</evidence>
<dbReference type="PRINTS" id="PR00759">
    <property type="entry name" value="BASICPTASE"/>
</dbReference>
<dbReference type="PANTHER" id="PTHR13723">
    <property type="entry name" value="ADAMTS A DISINTEGRIN AND METALLOPROTEASE WITH THROMBOSPONDIN MOTIFS PROTEASE"/>
    <property type="match status" value="1"/>
</dbReference>
<keyword evidence="19" id="KW-1185">Reference proteome</keyword>
<dbReference type="InterPro" id="IPR003598">
    <property type="entry name" value="Ig_sub2"/>
</dbReference>
<keyword evidence="7" id="KW-0272">Extracellular matrix</keyword>
<comment type="subcellular location">
    <subcellularLocation>
        <location evidence="1">Secreted</location>
        <location evidence="1">Extracellular space</location>
        <location evidence="1">Extracellular matrix</location>
        <location evidence="1">Basement membrane</location>
    </subcellularLocation>
</comment>
<dbReference type="CDD" id="cd22639">
    <property type="entry name" value="Kunitz_papilin_lacunin-like"/>
    <property type="match status" value="1"/>
</dbReference>
<evidence type="ECO:0000256" key="10">
    <source>
        <dbReference type="ARBA" id="ARBA00023319"/>
    </source>
</evidence>
<dbReference type="CDD" id="cd22593">
    <property type="entry name" value="Kunitz_conkunitzin"/>
    <property type="match status" value="1"/>
</dbReference>
<dbReference type="SMART" id="SM00408">
    <property type="entry name" value="IGc2"/>
    <property type="match status" value="3"/>
</dbReference>
<dbReference type="STRING" id="947166.A0A1D1VGD8"/>
<dbReference type="PROSITE" id="PS50900">
    <property type="entry name" value="PLAC"/>
    <property type="match status" value="1"/>
</dbReference>
<feature type="domain" description="BPTI/Kunitz inhibitor" evidence="13">
    <location>
        <begin position="1140"/>
        <end position="1190"/>
    </location>
</feature>
<feature type="disulfide bond" evidence="11">
    <location>
        <begin position="71"/>
        <end position="104"/>
    </location>
</feature>
<dbReference type="CDD" id="cd00199">
    <property type="entry name" value="WAP"/>
    <property type="match status" value="1"/>
</dbReference>
<keyword evidence="2" id="KW-0217">Developmental protein</keyword>
<evidence type="ECO:0000256" key="7">
    <source>
        <dbReference type="ARBA" id="ARBA00022869"/>
    </source>
</evidence>
<dbReference type="Pfam" id="PF00014">
    <property type="entry name" value="Kunitz_BPTI"/>
    <property type="match status" value="7"/>
</dbReference>
<keyword evidence="5" id="KW-0732">Signal</keyword>
<feature type="region of interest" description="Disordered" evidence="12">
    <location>
        <begin position="1939"/>
        <end position="1958"/>
    </location>
</feature>
<feature type="domain" description="Ig-like" evidence="14">
    <location>
        <begin position="1706"/>
        <end position="1784"/>
    </location>
</feature>
<dbReference type="SUPFAM" id="SSF57362">
    <property type="entry name" value="BPTI-like"/>
    <property type="match status" value="7"/>
</dbReference>
<dbReference type="GO" id="GO:0004867">
    <property type="term" value="F:serine-type endopeptidase inhibitor activity"/>
    <property type="evidence" value="ECO:0007669"/>
    <property type="project" value="UniProtKB-KW"/>
</dbReference>
<dbReference type="Gene3D" id="4.10.410.10">
    <property type="entry name" value="Pancreatic trypsin inhibitor Kunitz domain"/>
    <property type="match status" value="7"/>
</dbReference>
<dbReference type="InterPro" id="IPR000884">
    <property type="entry name" value="TSP1_rpt"/>
</dbReference>
<dbReference type="FunFam" id="2.20.100.10:FF:000005">
    <property type="entry name" value="ADAM metallopeptidase with thrombospondin type 1 motif 9"/>
    <property type="match status" value="3"/>
</dbReference>
<dbReference type="FunFam" id="2.60.120.830:FF:000001">
    <property type="entry name" value="A disintegrin and metalloproteinase with thrombospondin motifs 1"/>
    <property type="match status" value="1"/>
</dbReference>
<dbReference type="SUPFAM" id="SSF57256">
    <property type="entry name" value="Elafin-like"/>
    <property type="match status" value="1"/>
</dbReference>
<dbReference type="Pfam" id="PF19030">
    <property type="entry name" value="TSP1_ADAMTS"/>
    <property type="match status" value="5"/>
</dbReference>
<feature type="domain" description="BPTI/Kunitz inhibitor" evidence="13">
    <location>
        <begin position="1427"/>
        <end position="1477"/>
    </location>
</feature>
<feature type="domain" description="WAP" evidence="17">
    <location>
        <begin position="1541"/>
        <end position="1588"/>
    </location>
</feature>
<dbReference type="Pfam" id="PF00090">
    <property type="entry name" value="TSP_1"/>
    <property type="match status" value="1"/>
</dbReference>
<evidence type="ECO:0000313" key="18">
    <source>
        <dbReference type="EMBL" id="GAV00690.1"/>
    </source>
</evidence>
<dbReference type="InterPro" id="IPR050439">
    <property type="entry name" value="ADAMTS_ADAMTS-like"/>
</dbReference>
<dbReference type="InterPro" id="IPR010294">
    <property type="entry name" value="ADAMTS_spacer1"/>
</dbReference>
<evidence type="ECO:0000256" key="11">
    <source>
        <dbReference type="PIRSR" id="PIRSR613273-3"/>
    </source>
</evidence>
<dbReference type="Gene3D" id="2.20.100.10">
    <property type="entry name" value="Thrombospondin type-1 (TSP1) repeat"/>
    <property type="match status" value="6"/>
</dbReference>
<evidence type="ECO:0000256" key="2">
    <source>
        <dbReference type="ARBA" id="ARBA00022473"/>
    </source>
</evidence>
<accession>A0A1D1VGD8</accession>
<feature type="domain" description="Ig-like" evidence="14">
    <location>
        <begin position="1788"/>
        <end position="1887"/>
    </location>
</feature>
<evidence type="ECO:0000256" key="9">
    <source>
        <dbReference type="ARBA" id="ARBA00023157"/>
    </source>
</evidence>
<feature type="domain" description="Antistasin-like" evidence="16">
    <location>
        <begin position="1484"/>
        <end position="1509"/>
    </location>
</feature>
<evidence type="ECO:0000256" key="4">
    <source>
        <dbReference type="ARBA" id="ARBA00022690"/>
    </source>
</evidence>
<dbReference type="OrthoDB" id="5950222at2759"/>
<feature type="disulfide bond" evidence="11">
    <location>
        <begin position="82"/>
        <end position="89"/>
    </location>
</feature>
<feature type="domain" description="BPTI/Kunitz inhibitor" evidence="13">
    <location>
        <begin position="1200"/>
        <end position="1250"/>
    </location>
</feature>
<dbReference type="Pfam" id="PF19236">
    <property type="entry name" value="ADAMTS_CR_3"/>
    <property type="match status" value="1"/>
</dbReference>
<dbReference type="InterPro" id="IPR003599">
    <property type="entry name" value="Ig_sub"/>
</dbReference>
<dbReference type="FunFam" id="4.10.410.10:FF:000005">
    <property type="entry name" value="Pancreatic trypsin inhibitor"/>
    <property type="match status" value="1"/>
</dbReference>
<dbReference type="InterPro" id="IPR008197">
    <property type="entry name" value="WAP_dom"/>
</dbReference>
<dbReference type="InterPro" id="IPR013783">
    <property type="entry name" value="Ig-like_fold"/>
</dbReference>
<dbReference type="Pfam" id="PF02822">
    <property type="entry name" value="Antistasin"/>
    <property type="match status" value="1"/>
</dbReference>
<dbReference type="PROSITE" id="PS00280">
    <property type="entry name" value="BPTI_KUNITZ_1"/>
    <property type="match status" value="5"/>
</dbReference>
<feature type="domain" description="BPTI/Kunitz inhibitor" evidence="13">
    <location>
        <begin position="1081"/>
        <end position="1131"/>
    </location>
</feature>
<dbReference type="InterPro" id="IPR036383">
    <property type="entry name" value="TSP1_rpt_sf"/>
</dbReference>
<dbReference type="Pfam" id="PF08686">
    <property type="entry name" value="PLAC"/>
    <property type="match status" value="1"/>
</dbReference>
<dbReference type="InterPro" id="IPR036880">
    <property type="entry name" value="Kunitz_BPTI_sf"/>
</dbReference>
<dbReference type="FunFam" id="4.10.410.10:FF:000020">
    <property type="entry name" value="Collagen, type VI, alpha 3"/>
    <property type="match status" value="3"/>
</dbReference>
<dbReference type="InterPro" id="IPR036645">
    <property type="entry name" value="Elafin-like_sf"/>
</dbReference>
<dbReference type="InterPro" id="IPR020901">
    <property type="entry name" value="Prtase_inh_Kunz-CS"/>
</dbReference>
<dbReference type="Gene3D" id="2.60.40.10">
    <property type="entry name" value="Immunoglobulins"/>
    <property type="match status" value="3"/>
</dbReference>
<dbReference type="PROSITE" id="PS50279">
    <property type="entry name" value="BPTI_KUNITZ_2"/>
    <property type="match status" value="7"/>
</dbReference>
<dbReference type="SMART" id="SM00217">
    <property type="entry name" value="WAP"/>
    <property type="match status" value="1"/>
</dbReference>
<dbReference type="Pfam" id="PF00095">
    <property type="entry name" value="WAP"/>
    <property type="match status" value="1"/>
</dbReference>